<evidence type="ECO:0000256" key="1">
    <source>
        <dbReference type="ARBA" id="ARBA00001946"/>
    </source>
</evidence>
<dbReference type="EMBL" id="AUBJ02000001">
    <property type="protein sequence ID" value="MCP2333976.1"/>
    <property type="molecule type" value="Genomic_DNA"/>
</dbReference>
<dbReference type="InterPro" id="IPR020084">
    <property type="entry name" value="NUDIX_hydrolase_CS"/>
</dbReference>
<evidence type="ECO:0000313" key="5">
    <source>
        <dbReference type="Proteomes" id="UP000791080"/>
    </source>
</evidence>
<comment type="caution">
    <text evidence="4">The sequence shown here is derived from an EMBL/GenBank/DDBJ whole genome shotgun (WGS) entry which is preliminary data.</text>
</comment>
<dbReference type="InterPro" id="IPR000086">
    <property type="entry name" value="NUDIX_hydrolase_dom"/>
</dbReference>
<keyword evidence="5" id="KW-1185">Reference proteome</keyword>
<dbReference type="PROSITE" id="PS51462">
    <property type="entry name" value="NUDIX"/>
    <property type="match status" value="1"/>
</dbReference>
<keyword evidence="2" id="KW-0378">Hydrolase</keyword>
<organism evidence="4 5">
    <name type="scientific">Actinoalloteichus caeruleus DSM 43889</name>
    <dbReference type="NCBI Taxonomy" id="1120930"/>
    <lineage>
        <taxon>Bacteria</taxon>
        <taxon>Bacillati</taxon>
        <taxon>Actinomycetota</taxon>
        <taxon>Actinomycetes</taxon>
        <taxon>Pseudonocardiales</taxon>
        <taxon>Pseudonocardiaceae</taxon>
        <taxon>Actinoalloteichus</taxon>
        <taxon>Actinoalloteichus cyanogriseus</taxon>
    </lineage>
</organism>
<reference evidence="4 5" key="2">
    <citation type="submission" date="2022-06" db="EMBL/GenBank/DDBJ databases">
        <title>Genomic Encyclopedia of Type Strains, Phase I: the one thousand microbial genomes (KMG-I) project.</title>
        <authorList>
            <person name="Kyrpides N."/>
        </authorList>
    </citation>
    <scope>NUCLEOTIDE SEQUENCE [LARGE SCALE GENOMIC DNA]</scope>
    <source>
        <strain evidence="4 5">DSM 43889</strain>
    </source>
</reference>
<dbReference type="InterPro" id="IPR015797">
    <property type="entry name" value="NUDIX_hydrolase-like_dom_sf"/>
</dbReference>
<dbReference type="PANTHER" id="PTHR43046:SF16">
    <property type="entry name" value="ADP-RIBOSE PYROPHOSPHATASE YJHB-RELATED"/>
    <property type="match status" value="1"/>
</dbReference>
<dbReference type="Gene3D" id="3.90.79.10">
    <property type="entry name" value="Nucleoside Triphosphate Pyrophosphohydrolase"/>
    <property type="match status" value="1"/>
</dbReference>
<dbReference type="PANTHER" id="PTHR43046">
    <property type="entry name" value="GDP-MANNOSE MANNOSYL HYDROLASE"/>
    <property type="match status" value="1"/>
</dbReference>
<accession>A0ABT1JPB9</accession>
<protein>
    <submittedName>
        <fullName evidence="4">ADP-ribose pyrophosphatase YjhB, NUDIX family</fullName>
    </submittedName>
</protein>
<name>A0ABT1JPB9_ACTCY</name>
<dbReference type="Pfam" id="PF00293">
    <property type="entry name" value="NUDIX"/>
    <property type="match status" value="1"/>
</dbReference>
<dbReference type="CDD" id="cd04683">
    <property type="entry name" value="NUDIX_Hydrolase"/>
    <property type="match status" value="1"/>
</dbReference>
<gene>
    <name evidence="4" type="ORF">G443_004246</name>
</gene>
<proteinExistence type="predicted"/>
<dbReference type="Proteomes" id="UP000791080">
    <property type="component" value="Unassembled WGS sequence"/>
</dbReference>
<dbReference type="PROSITE" id="PS00893">
    <property type="entry name" value="NUDIX_BOX"/>
    <property type="match status" value="1"/>
</dbReference>
<sequence>MMADRHLIDVHLLLVRDDQLLLSRRRDTNPSFDGLWHLPSGKLDARESVLDAAAREAHEEVGVLIDPNDLWHVHTLHVNGSGPDSRLGLFFETRRWVGEPTNREPDKCSAVSWFPLDALPEKIIAYPAAGIHAYRAGTSFSVHGWAARPVPASTAG</sequence>
<evidence type="ECO:0000259" key="3">
    <source>
        <dbReference type="PROSITE" id="PS51462"/>
    </source>
</evidence>
<evidence type="ECO:0000313" key="4">
    <source>
        <dbReference type="EMBL" id="MCP2333976.1"/>
    </source>
</evidence>
<feature type="domain" description="Nudix hydrolase" evidence="3">
    <location>
        <begin position="4"/>
        <end position="139"/>
    </location>
</feature>
<evidence type="ECO:0000256" key="2">
    <source>
        <dbReference type="ARBA" id="ARBA00022801"/>
    </source>
</evidence>
<comment type="cofactor">
    <cofactor evidence="1">
        <name>Mg(2+)</name>
        <dbReference type="ChEBI" id="CHEBI:18420"/>
    </cofactor>
</comment>
<dbReference type="SUPFAM" id="SSF55811">
    <property type="entry name" value="Nudix"/>
    <property type="match status" value="1"/>
</dbReference>
<reference evidence="4 5" key="1">
    <citation type="submission" date="2013-07" db="EMBL/GenBank/DDBJ databases">
        <authorList>
            <consortium name="DOE Joint Genome Institute"/>
            <person name="Reeve W."/>
            <person name="Huntemann M."/>
            <person name="Han J."/>
            <person name="Chen A."/>
            <person name="Kyrpides N."/>
            <person name="Mavromatis K."/>
            <person name="Markowitz V."/>
            <person name="Palaniappan K."/>
            <person name="Ivanova N."/>
            <person name="Schaumberg A."/>
            <person name="Pati A."/>
            <person name="Liolios K."/>
            <person name="Nordberg H.P."/>
            <person name="Cantor M.N."/>
            <person name="Hua S.X."/>
            <person name="Woyke T."/>
        </authorList>
    </citation>
    <scope>NUCLEOTIDE SEQUENCE [LARGE SCALE GENOMIC DNA]</scope>
    <source>
        <strain evidence="4 5">DSM 43889</strain>
    </source>
</reference>